<organism evidence="2 3">
    <name type="scientific">Basilea psittacipulmonis DSM 24701</name>
    <dbReference type="NCBI Taxonomy" id="1072685"/>
    <lineage>
        <taxon>Bacteria</taxon>
        <taxon>Pseudomonadati</taxon>
        <taxon>Pseudomonadota</taxon>
        <taxon>Betaproteobacteria</taxon>
        <taxon>Burkholderiales</taxon>
        <taxon>Alcaligenaceae</taxon>
        <taxon>Basilea</taxon>
    </lineage>
</organism>
<feature type="transmembrane region" description="Helical" evidence="1">
    <location>
        <begin position="47"/>
        <end position="73"/>
    </location>
</feature>
<keyword evidence="1" id="KW-1133">Transmembrane helix</keyword>
<evidence type="ECO:0000313" key="3">
    <source>
        <dbReference type="Proteomes" id="UP000028945"/>
    </source>
</evidence>
<keyword evidence="3" id="KW-1185">Reference proteome</keyword>
<dbReference type="HOGENOM" id="CLU_536205_0_0_4"/>
<protein>
    <recommendedName>
        <fullName evidence="4">MotA/TolQ/ExbB proton channel domain-containing protein</fullName>
    </recommendedName>
</protein>
<evidence type="ECO:0000256" key="1">
    <source>
        <dbReference type="SAM" id="Phobius"/>
    </source>
</evidence>
<keyword evidence="1" id="KW-0472">Membrane</keyword>
<keyword evidence="1" id="KW-0812">Transmembrane</keyword>
<evidence type="ECO:0000313" key="2">
    <source>
        <dbReference type="EMBL" id="AIL32429.1"/>
    </source>
</evidence>
<proteinExistence type="predicted"/>
<dbReference type="STRING" id="1072685.IX83_03090"/>
<reference evidence="2 3" key="1">
    <citation type="journal article" date="2014" name="BMC Genomics">
        <title>A genomic perspective on a new bacterial genus and species from the Alcaligenaceae family, Basilea psittacipulmonis.</title>
        <authorList>
            <person name="Whiteson K.L."/>
            <person name="Hernandez D."/>
            <person name="Lazarevic V."/>
            <person name="Gaia N."/>
            <person name="Farinelli L."/>
            <person name="Francois P."/>
            <person name="Pilo P."/>
            <person name="Frey J."/>
            <person name="Schrenzel J."/>
        </authorList>
    </citation>
    <scope>NUCLEOTIDE SEQUENCE [LARGE SCALE GENOMIC DNA]</scope>
    <source>
        <strain evidence="2 3">DSM 24701</strain>
    </source>
</reference>
<name>A0A077DCU7_9BURK</name>
<feature type="transmembrane region" description="Helical" evidence="1">
    <location>
        <begin position="93"/>
        <end position="112"/>
    </location>
</feature>
<evidence type="ECO:0008006" key="4">
    <source>
        <dbReference type="Google" id="ProtNLM"/>
    </source>
</evidence>
<feature type="transmembrane region" description="Helical" evidence="1">
    <location>
        <begin position="12"/>
        <end position="35"/>
    </location>
</feature>
<gene>
    <name evidence="2" type="ORF">IX83_03090</name>
</gene>
<dbReference type="eggNOG" id="COG0811">
    <property type="taxonomic scope" value="Bacteria"/>
</dbReference>
<sequence>MGNNFFIENREFIINSVYFLLALWFVVSVFLIAKLAIYKNLDQHNPYIYEAIPSVFTTIGVLGTFVGIYFGLIDFNVYDINSSIPTLLEGLKHAFSTSIVGIVLSLIFSKISEFVLFRVEKRNAVIHDDNYDQKIIEELKELNEVQHKILSTINERDTHIDDVKDYYHESIQLFNQIVASQNRLEKLQTEENQIITNTQEMMVSQHQETMEKSTQFESRFTEAVQIIHQMAEHYKEQNKLIQDIAREKQEILSLFMIEIKQKFEEFSELLSQNNTEALVSVMEKVTEEFNQQMNTLISRLVQENFEQLNHSVMQLNQWQQENKAMIASLTEQFNQAATGLDSNHNTLKEITHHTEKLVSDAGYLQKLISELQRVIIDDNKFEKISTDLSNTADLIKKNTNAFDETTNKLNKWVENQMYFSDSVERLLSRLEEIDKIKDINEIFWKNTKEQMNEGVNLLHNASESLAKDLDTLNQTYQDQLNNVLMSLDMLIQRIIINYDGQYEKNK</sequence>
<dbReference type="RefSeq" id="WP_038499028.1">
    <property type="nucleotide sequence ID" value="NZ_AFWK01000063.1"/>
</dbReference>
<dbReference type="OrthoDB" id="9798009at2"/>
<dbReference type="KEGG" id="bpsi:IX83_03090"/>
<dbReference type="Proteomes" id="UP000028945">
    <property type="component" value="Chromosome"/>
</dbReference>
<dbReference type="AlphaFoldDB" id="A0A077DCU7"/>
<accession>A0A077DCU7</accession>
<dbReference type="EMBL" id="CP009238">
    <property type="protein sequence ID" value="AIL32429.1"/>
    <property type="molecule type" value="Genomic_DNA"/>
</dbReference>